<dbReference type="Gene3D" id="3.20.20.140">
    <property type="entry name" value="Metal-dependent hydrolases"/>
    <property type="match status" value="1"/>
</dbReference>
<protein>
    <submittedName>
        <fullName evidence="3">Amidohydrolase</fullName>
    </submittedName>
</protein>
<dbReference type="Proteomes" id="UP000011693">
    <property type="component" value="Unassembled WGS sequence"/>
</dbReference>
<evidence type="ECO:0000256" key="1">
    <source>
        <dbReference type="SAM" id="MobiDB-lite"/>
    </source>
</evidence>
<comment type="caution">
    <text evidence="3">The sequence shown here is derived from an EMBL/GenBank/DDBJ whole genome shotgun (WGS) entry which is preliminary data.</text>
</comment>
<dbReference type="InterPro" id="IPR013108">
    <property type="entry name" value="Amidohydro_3"/>
</dbReference>
<dbReference type="AlphaFoldDB" id="M0A536"/>
<dbReference type="InterPro" id="IPR011059">
    <property type="entry name" value="Metal-dep_hydrolase_composite"/>
</dbReference>
<gene>
    <name evidence="3" type="ORF">C482_20021</name>
</gene>
<name>M0A536_9EURY</name>
<evidence type="ECO:0000313" key="4">
    <source>
        <dbReference type="Proteomes" id="UP000011693"/>
    </source>
</evidence>
<dbReference type="RefSeq" id="WP_006169535.1">
    <property type="nucleotide sequence ID" value="NZ_AOIN01000100.1"/>
</dbReference>
<dbReference type="PANTHER" id="PTHR22642:SF2">
    <property type="entry name" value="PROTEIN LONG AFTER FAR-RED 3"/>
    <property type="match status" value="1"/>
</dbReference>
<dbReference type="PATRIC" id="fig|1227492.4.peg.3989"/>
<keyword evidence="3" id="KW-0378">Hydrolase</keyword>
<dbReference type="PANTHER" id="PTHR22642">
    <property type="entry name" value="IMIDAZOLONEPROPIONASE"/>
    <property type="match status" value="1"/>
</dbReference>
<evidence type="ECO:0000313" key="3">
    <source>
        <dbReference type="EMBL" id="ELY92997.1"/>
    </source>
</evidence>
<dbReference type="Pfam" id="PF07969">
    <property type="entry name" value="Amidohydro_3"/>
    <property type="match status" value="1"/>
</dbReference>
<feature type="domain" description="Amidohydrolase 3" evidence="2">
    <location>
        <begin position="52"/>
        <end position="552"/>
    </location>
</feature>
<reference evidence="3 4" key="1">
    <citation type="journal article" date="2014" name="PLoS Genet.">
        <title>Phylogenetically driven sequencing of extremely halophilic archaea reveals strategies for static and dynamic osmo-response.</title>
        <authorList>
            <person name="Becker E.A."/>
            <person name="Seitzer P.M."/>
            <person name="Tritt A."/>
            <person name="Larsen D."/>
            <person name="Krusor M."/>
            <person name="Yao A.I."/>
            <person name="Wu D."/>
            <person name="Madern D."/>
            <person name="Eisen J.A."/>
            <person name="Darling A.E."/>
            <person name="Facciotti M.T."/>
        </authorList>
    </citation>
    <scope>NUCLEOTIDE SEQUENCE [LARGE SCALE GENOMIC DNA]</scope>
    <source>
        <strain evidence="3 4">JCM 10990</strain>
    </source>
</reference>
<feature type="region of interest" description="Disordered" evidence="1">
    <location>
        <begin position="309"/>
        <end position="349"/>
    </location>
</feature>
<dbReference type="PROSITE" id="PS01137">
    <property type="entry name" value="TATD_1"/>
    <property type="match status" value="1"/>
</dbReference>
<organism evidence="3 4">
    <name type="scientific">Natrialba chahannaoensis JCM 10990</name>
    <dbReference type="NCBI Taxonomy" id="1227492"/>
    <lineage>
        <taxon>Archaea</taxon>
        <taxon>Methanobacteriati</taxon>
        <taxon>Methanobacteriota</taxon>
        <taxon>Stenosarchaea group</taxon>
        <taxon>Halobacteria</taxon>
        <taxon>Halobacteriales</taxon>
        <taxon>Natrialbaceae</taxon>
        <taxon>Natrialba</taxon>
    </lineage>
</organism>
<dbReference type="Gene3D" id="2.30.40.10">
    <property type="entry name" value="Urease, subunit C, domain 1"/>
    <property type="match status" value="1"/>
</dbReference>
<dbReference type="CDD" id="cd01300">
    <property type="entry name" value="YtcJ_like"/>
    <property type="match status" value="1"/>
</dbReference>
<evidence type="ECO:0000259" key="2">
    <source>
        <dbReference type="Pfam" id="PF07969"/>
    </source>
</evidence>
<dbReference type="STRING" id="1227492.C482_20021"/>
<dbReference type="EMBL" id="AOIN01000100">
    <property type="protein sequence ID" value="ELY92997.1"/>
    <property type="molecule type" value="Genomic_DNA"/>
</dbReference>
<dbReference type="OrthoDB" id="24954at2157"/>
<dbReference type="Gene3D" id="3.10.310.70">
    <property type="match status" value="1"/>
</dbReference>
<dbReference type="GO" id="GO:0016810">
    <property type="term" value="F:hydrolase activity, acting on carbon-nitrogen (but not peptide) bonds"/>
    <property type="evidence" value="ECO:0007669"/>
    <property type="project" value="InterPro"/>
</dbReference>
<dbReference type="InterPro" id="IPR033932">
    <property type="entry name" value="YtcJ-like"/>
</dbReference>
<dbReference type="SUPFAM" id="SSF51338">
    <property type="entry name" value="Composite domain of metallo-dependent hydrolases"/>
    <property type="match status" value="1"/>
</dbReference>
<dbReference type="SUPFAM" id="SSF51556">
    <property type="entry name" value="Metallo-dependent hydrolases"/>
    <property type="match status" value="1"/>
</dbReference>
<dbReference type="InterPro" id="IPR032466">
    <property type="entry name" value="Metal_Hydrolase"/>
</dbReference>
<keyword evidence="4" id="KW-1185">Reference proteome</keyword>
<sequence length="556" mass="59634">MTEAADLLLTNAEIHSLTASDTVHEAAAIRDGELVRLGDTYEIEFLEGVETEVIDCEGRTVLPGFIDAHTHLDHLGEHLVHADLSAVDSRAEALESLGVRRDETAGAAGAAGVSGGTDDAESDWILGFGYDESTWDETAEYLTREDLDQVSETRPIAAIRVDGHTASLNSVALAQLEDDLPDEEVHVEAGEPTGVIVEDAIGVVKDEVAAGRAEMREIISAAAEHAVELGVTGVHDMVQRSTAARAYRDLAAEGDLPLRVRINYWSDFLEHLTTAGMPTNAGSERVQVGAIKSFSDGSFGGETAKVYEPYVGADGGEDGDGDRKVGADTDDTSTNANTDTDDGRGQWVVDPDELGDIVDRADAADLQLSIHAIGDEAIEETLSLLESTADPAGSRHRIEHAELADDDQLARMADAGIVASMQPNFHRWADEGGLYDQRLGEERRKQTNRFRRVLEAGVPLAFSSDCMPLDPLLGIHHAVNAGTDAQRLSVTDAIRAYTRGGAYVGFDEDRLGTVEVGKRADLVVLEKSPWEQPEAIDEIDVAMTLVDGDVVYDAAE</sequence>
<dbReference type="InterPro" id="IPR018228">
    <property type="entry name" value="DNase_TatD-rel_CS"/>
</dbReference>
<accession>M0A536</accession>
<proteinExistence type="predicted"/>